<dbReference type="AlphaFoldDB" id="A0A1C4X9K2"/>
<dbReference type="RefSeq" id="WP_089020209.1">
    <property type="nucleotide sequence ID" value="NZ_LT607412.1"/>
</dbReference>
<dbReference type="OrthoDB" id="8563833at2"/>
<dbReference type="Proteomes" id="UP000198243">
    <property type="component" value="Chromosome I"/>
</dbReference>
<name>A0A1C4X9K2_9ACTN</name>
<reference evidence="3" key="1">
    <citation type="submission" date="2016-06" db="EMBL/GenBank/DDBJ databases">
        <authorList>
            <person name="Varghese N."/>
            <person name="Submissions Spin"/>
        </authorList>
    </citation>
    <scope>NUCLEOTIDE SEQUENCE [LARGE SCALE GENOMIC DNA]</scope>
    <source>
        <strain evidence="3">DSM 44875</strain>
    </source>
</reference>
<accession>A0A1C4X9K2</accession>
<evidence type="ECO:0000313" key="3">
    <source>
        <dbReference type="Proteomes" id="UP000198243"/>
    </source>
</evidence>
<organism evidence="2 3">
    <name type="scientific">Micromonospora coriariae</name>
    <dbReference type="NCBI Taxonomy" id="285665"/>
    <lineage>
        <taxon>Bacteria</taxon>
        <taxon>Bacillati</taxon>
        <taxon>Actinomycetota</taxon>
        <taxon>Actinomycetes</taxon>
        <taxon>Micromonosporales</taxon>
        <taxon>Micromonosporaceae</taxon>
        <taxon>Micromonospora</taxon>
    </lineage>
</organism>
<gene>
    <name evidence="2" type="ORF">GA0070607_4890</name>
</gene>
<proteinExistence type="predicted"/>
<evidence type="ECO:0000313" key="2">
    <source>
        <dbReference type="EMBL" id="SCF05077.1"/>
    </source>
</evidence>
<feature type="region of interest" description="Disordered" evidence="1">
    <location>
        <begin position="499"/>
        <end position="523"/>
    </location>
</feature>
<dbReference type="EMBL" id="LT607412">
    <property type="protein sequence ID" value="SCF05077.1"/>
    <property type="molecule type" value="Genomic_DNA"/>
</dbReference>
<protein>
    <submittedName>
        <fullName evidence="2">Uncharacterized protein</fullName>
    </submittedName>
</protein>
<evidence type="ECO:0000256" key="1">
    <source>
        <dbReference type="SAM" id="MobiDB-lite"/>
    </source>
</evidence>
<keyword evidence="3" id="KW-1185">Reference proteome</keyword>
<sequence length="988" mass="109969">MEALFQFAQVRQPLTTDVPEAIGLSADTELQRQLAAVASEPDSRARMKRLAEEFAAGPHYVTGAETTGVVGATRAVSEALARSETPLNLADLLGRPVADFLADPQTVAGIADIKDSILVIKLLPAEHRRPIARLVDALRIHDHIASGEERLLRTVRLPGWFGRKPPPASPPADPDVIKDRLSEVATRHEAIDAAIAELAAVPATGFRRTAQREYPQVLPPDNLRPQALFERDLTIRRKELELPLRLSDLPSPAPGIRVQPGAEIAISGRPGFLPMTDPVGVRLDTAAIDRLGGRTKEALRGLGVDPADHLPDVVSVLLRERRALHESAQSLVGSLLPRTAWWRRGDVVVARANGLLADVRRRTPRGLLELFDHAETGPAPDDVPHTHADLVPAGVMDLYVVRQQLKGYVRDEIAYVENVMRSESRDRVRRTRMETETIFVQEREQEHEQSSSSTTTDRFELHREAQSLLQERADVKGSLTVSGSYGPTVDFQASAEAAWTRNTEESESSASTMAREVTQTAAERTAERILTRQTRRTTTEVEETDQHTFDNKLGTEHVVGVYQWLTKIYEAQVYNYGRRTLYDVMVPEPGAQLIEAFRRSRAEVVEIVEPVPFSVRPEELCPDTYQTFVTLYGATGIKPPPEPFTTEAYDFHTGGEESSQEFTDSTRVKVPDGYRAIQASVGVVVTIWDGWSVDVVMGQRAHRFGEGLAGVWITDLNGETGAVPFAMTTDKVGHIACAAEVTCAATPRAMAVWQHETHAQLVEAYRSRLSEYEAKLATVEATAPPVIVSRETYRNRATIVDELKRMCVTLLTEQHFELFDATTAGPDGLPRIRFDQAGVEGAYVRFFEQAFEWENMSWVCYPYFWARRSNWLERLDIRDGDLEFEDFLKAGYARIVLPVRPGFESAVDHFRKTGDPWLGGPLPTVSDDTYLPIADEIAERLGMPGTEVAVGQPWEVRVPTSLLQLRTAEGLPRWTKQADGHWVPDEEP</sequence>